<dbReference type="AlphaFoldDB" id="A0A9P0BQJ9"/>
<dbReference type="Pfam" id="PF13733">
    <property type="entry name" value="Glyco_transf_7N"/>
    <property type="match status" value="2"/>
</dbReference>
<proteinExistence type="inferred from homology"/>
<dbReference type="GO" id="GO:0006688">
    <property type="term" value="P:glycosphingolipid biosynthetic process"/>
    <property type="evidence" value="ECO:0007669"/>
    <property type="project" value="TreeGrafter"/>
</dbReference>
<evidence type="ECO:0000256" key="6">
    <source>
        <dbReference type="ARBA" id="ARBA00022692"/>
    </source>
</evidence>
<dbReference type="GO" id="GO:0008378">
    <property type="term" value="F:galactosyltransferase activity"/>
    <property type="evidence" value="ECO:0007669"/>
    <property type="project" value="TreeGrafter"/>
</dbReference>
<dbReference type="Gene3D" id="3.90.550.10">
    <property type="entry name" value="Spore Coat Polysaccharide Biosynthesis Protein SpsA, Chain A"/>
    <property type="match status" value="2"/>
</dbReference>
<dbReference type="SUPFAM" id="SSF53448">
    <property type="entry name" value="Nucleotide-diphospho-sugar transferases"/>
    <property type="match status" value="2"/>
</dbReference>
<dbReference type="GO" id="GO:0005975">
    <property type="term" value="P:carbohydrate metabolic process"/>
    <property type="evidence" value="ECO:0007669"/>
    <property type="project" value="InterPro"/>
</dbReference>
<feature type="domain" description="Galactosyltransferase C-terminal" evidence="11">
    <location>
        <begin position="82"/>
        <end position="140"/>
    </location>
</feature>
<dbReference type="InterPro" id="IPR029044">
    <property type="entry name" value="Nucleotide-diphossugar_trans"/>
</dbReference>
<evidence type="ECO:0000256" key="7">
    <source>
        <dbReference type="ARBA" id="ARBA00022968"/>
    </source>
</evidence>
<dbReference type="PANTHER" id="PTHR19300">
    <property type="entry name" value="BETA-1,4-GALACTOSYLTRANSFERASE"/>
    <property type="match status" value="1"/>
</dbReference>
<feature type="domain" description="Galactosyltransferase C-terminal" evidence="11">
    <location>
        <begin position="452"/>
        <end position="529"/>
    </location>
</feature>
<evidence type="ECO:0008006" key="15">
    <source>
        <dbReference type="Google" id="ProtNLM"/>
    </source>
</evidence>
<dbReference type="OrthoDB" id="10038994at2759"/>
<keyword evidence="5" id="KW-0808">Transferase</keyword>
<dbReference type="EMBL" id="LR824020">
    <property type="protein sequence ID" value="CAH0589187.1"/>
    <property type="molecule type" value="Genomic_DNA"/>
</dbReference>
<dbReference type="Pfam" id="PF02709">
    <property type="entry name" value="Glyco_transf_7C"/>
    <property type="match status" value="2"/>
</dbReference>
<keyword evidence="6" id="KW-0812">Transmembrane</keyword>
<organism evidence="13 14">
    <name type="scientific">Chrysodeixis includens</name>
    <name type="common">Soybean looper</name>
    <name type="synonym">Pseudoplusia includens</name>
    <dbReference type="NCBI Taxonomy" id="689277"/>
    <lineage>
        <taxon>Eukaryota</taxon>
        <taxon>Metazoa</taxon>
        <taxon>Ecdysozoa</taxon>
        <taxon>Arthropoda</taxon>
        <taxon>Hexapoda</taxon>
        <taxon>Insecta</taxon>
        <taxon>Pterygota</taxon>
        <taxon>Neoptera</taxon>
        <taxon>Endopterygota</taxon>
        <taxon>Lepidoptera</taxon>
        <taxon>Glossata</taxon>
        <taxon>Ditrysia</taxon>
        <taxon>Noctuoidea</taxon>
        <taxon>Noctuidae</taxon>
        <taxon>Plusiinae</taxon>
        <taxon>Chrysodeixis</taxon>
    </lineage>
</organism>
<dbReference type="GO" id="GO:0033842">
    <property type="term" value="F:N-acetyl-beta-glucosaminyl-derivative 4-beta-N-acetylgalactosaminyltransferase activity"/>
    <property type="evidence" value="ECO:0007669"/>
    <property type="project" value="TreeGrafter"/>
</dbReference>
<evidence type="ECO:0000256" key="9">
    <source>
        <dbReference type="ARBA" id="ARBA00023136"/>
    </source>
</evidence>
<evidence type="ECO:0000259" key="12">
    <source>
        <dbReference type="Pfam" id="PF13733"/>
    </source>
</evidence>
<dbReference type="PRINTS" id="PR02050">
    <property type="entry name" value="B14GALTRFASE"/>
</dbReference>
<evidence type="ECO:0000256" key="4">
    <source>
        <dbReference type="ARBA" id="ARBA00022676"/>
    </source>
</evidence>
<dbReference type="InterPro" id="IPR027791">
    <property type="entry name" value="Galactosyl_T_C"/>
</dbReference>
<sequence length="615" mass="71486">MAMKDQFKQLGSEDFPKYSKELGVCQVNVSTLRKEKFNKGTLYNIAFLESQRFGSWDCLIFHDVDLIPEDERISYSCQESPTHMSPAVEAFGYKLPYSRLFGGVTSLTPAQYISVNGFSNFYWNWGGEDDDIRGRVLFLLLSRLRYLEEGLSTTQYKLIQVSERKLYTYILADVNPMRIKLDTKSLIQRIIHLFAALNASRMIAEETKSSCQSFRILCGLGCAKDGYNIHCTRRRWLFVLSLLFFLQCYFNVSVDMNLLQSAGIDRLYYFNAWVNTSDKNENKSVHYYKYPIIINSTGISMSFEESFNSSYYWFVAMKPWFKYMGPIKVDKQEPALEWVAKRNPDVKAGGYFCPAHCRARYRVAIVVPYRDRKGHLAIFLRYIHPLLKKQQLEYRIFVVEQYGDEKFNKGTLYNIAFLESQRFGSWDCLIFHDVDLIPEDERISYSCQDNPTHMSPAVEAFGYKLPYRLIFGGVTSITPKQYKTVNGYSNLYWNWGAEDDDFYYRLQSRNYTVARYNSSIARYASLLHKPGTIGNERSLLLMISKLRARKEGLVSTKYKLIKVTKEKLFTHILADVNPTKISLDTKTLVQDIVDLQGKTIEYGRQERTLSTPIVL</sequence>
<gene>
    <name evidence="13" type="ORF">CINC_LOCUS4378</name>
</gene>
<dbReference type="GO" id="GO:0016020">
    <property type="term" value="C:membrane"/>
    <property type="evidence" value="ECO:0007669"/>
    <property type="project" value="UniProtKB-SubCell"/>
</dbReference>
<keyword evidence="7" id="KW-0735">Signal-anchor</keyword>
<keyword evidence="10" id="KW-0325">Glycoprotein</keyword>
<dbReference type="Proteomes" id="UP001154114">
    <property type="component" value="Chromosome 17"/>
</dbReference>
<name>A0A9P0BQJ9_CHRIL</name>
<reference evidence="13" key="1">
    <citation type="submission" date="2021-12" db="EMBL/GenBank/DDBJ databases">
        <authorList>
            <person name="King R."/>
        </authorList>
    </citation>
    <scope>NUCLEOTIDE SEQUENCE</scope>
</reference>
<keyword evidence="8" id="KW-1133">Transmembrane helix</keyword>
<dbReference type="InterPro" id="IPR027995">
    <property type="entry name" value="Galactosyl_T_N"/>
</dbReference>
<evidence type="ECO:0000256" key="8">
    <source>
        <dbReference type="ARBA" id="ARBA00022989"/>
    </source>
</evidence>
<feature type="domain" description="Galactosyltransferase N-terminal" evidence="12">
    <location>
        <begin position="33"/>
        <end position="78"/>
    </location>
</feature>
<dbReference type="InterPro" id="IPR003859">
    <property type="entry name" value="Galactosyl_T"/>
</dbReference>
<keyword evidence="9" id="KW-0472">Membrane</keyword>
<dbReference type="CDD" id="cd00899">
    <property type="entry name" value="b4GalT"/>
    <property type="match status" value="1"/>
</dbReference>
<accession>A0A9P0BQJ9</accession>
<evidence type="ECO:0000313" key="14">
    <source>
        <dbReference type="Proteomes" id="UP001154114"/>
    </source>
</evidence>
<comment type="subcellular location">
    <subcellularLocation>
        <location evidence="1">Membrane</location>
        <topology evidence="1">Single-pass type II membrane protein</topology>
    </subcellularLocation>
</comment>
<evidence type="ECO:0000259" key="11">
    <source>
        <dbReference type="Pfam" id="PF02709"/>
    </source>
</evidence>
<keyword evidence="14" id="KW-1185">Reference proteome</keyword>
<evidence type="ECO:0000256" key="10">
    <source>
        <dbReference type="ARBA" id="ARBA00023180"/>
    </source>
</evidence>
<evidence type="ECO:0000256" key="5">
    <source>
        <dbReference type="ARBA" id="ARBA00022679"/>
    </source>
</evidence>
<evidence type="ECO:0000256" key="2">
    <source>
        <dbReference type="ARBA" id="ARBA00004922"/>
    </source>
</evidence>
<comment type="pathway">
    <text evidence="2">Protein modification; protein glycosylation.</text>
</comment>
<evidence type="ECO:0000313" key="13">
    <source>
        <dbReference type="EMBL" id="CAH0589187.1"/>
    </source>
</evidence>
<dbReference type="PANTHER" id="PTHR19300:SF46">
    <property type="entry name" value="BETA-1,4-N-ACETYLGALACTOSAMINYLTRANSFERASE"/>
    <property type="match status" value="1"/>
</dbReference>
<evidence type="ECO:0000256" key="3">
    <source>
        <dbReference type="ARBA" id="ARBA00005735"/>
    </source>
</evidence>
<protein>
    <recommendedName>
        <fullName evidence="15">Beta-1,4-galactosyltransferase</fullName>
    </recommendedName>
</protein>
<feature type="domain" description="Galactosyltransferase N-terminal" evidence="12">
    <location>
        <begin position="323"/>
        <end position="448"/>
    </location>
</feature>
<dbReference type="GO" id="GO:0005794">
    <property type="term" value="C:Golgi apparatus"/>
    <property type="evidence" value="ECO:0007669"/>
    <property type="project" value="TreeGrafter"/>
</dbReference>
<evidence type="ECO:0000256" key="1">
    <source>
        <dbReference type="ARBA" id="ARBA00004606"/>
    </source>
</evidence>
<keyword evidence="4" id="KW-0328">Glycosyltransferase</keyword>
<comment type="similarity">
    <text evidence="3">Belongs to the glycosyltransferase 7 family.</text>
</comment>